<sequence length="80" mass="8958">VFWRPSPNDSDLLPCETCPVVTECNIYASLSSGQEYPSTVIKLDNQKDSEQYRIGDILVDKSRAAIEFTGSIANDVARYR</sequence>
<proteinExistence type="predicted"/>
<name>X1NDX1_9ZZZZ</name>
<feature type="non-terminal residue" evidence="1">
    <location>
        <position position="1"/>
    </location>
</feature>
<evidence type="ECO:0000313" key="1">
    <source>
        <dbReference type="EMBL" id="GAI16874.1"/>
    </source>
</evidence>
<comment type="caution">
    <text evidence="1">The sequence shown here is derived from an EMBL/GenBank/DDBJ whole genome shotgun (WGS) entry which is preliminary data.</text>
</comment>
<gene>
    <name evidence="1" type="ORF">S06H3_16487</name>
</gene>
<protein>
    <submittedName>
        <fullName evidence="1">Uncharacterized protein</fullName>
    </submittedName>
</protein>
<accession>X1NDX1</accession>
<dbReference type="EMBL" id="BARV01008159">
    <property type="protein sequence ID" value="GAI16874.1"/>
    <property type="molecule type" value="Genomic_DNA"/>
</dbReference>
<dbReference type="AlphaFoldDB" id="X1NDX1"/>
<reference evidence="1" key="1">
    <citation type="journal article" date="2014" name="Front. Microbiol.">
        <title>High frequency of phylogenetically diverse reductive dehalogenase-homologous genes in deep subseafloor sedimentary metagenomes.</title>
        <authorList>
            <person name="Kawai M."/>
            <person name="Futagami T."/>
            <person name="Toyoda A."/>
            <person name="Takaki Y."/>
            <person name="Nishi S."/>
            <person name="Hori S."/>
            <person name="Arai W."/>
            <person name="Tsubouchi T."/>
            <person name="Morono Y."/>
            <person name="Uchiyama I."/>
            <person name="Ito T."/>
            <person name="Fujiyama A."/>
            <person name="Inagaki F."/>
            <person name="Takami H."/>
        </authorList>
    </citation>
    <scope>NUCLEOTIDE SEQUENCE</scope>
    <source>
        <strain evidence="1">Expedition CK06-06</strain>
    </source>
</reference>
<organism evidence="1">
    <name type="scientific">marine sediment metagenome</name>
    <dbReference type="NCBI Taxonomy" id="412755"/>
    <lineage>
        <taxon>unclassified sequences</taxon>
        <taxon>metagenomes</taxon>
        <taxon>ecological metagenomes</taxon>
    </lineage>
</organism>